<sequence length="857" mass="96845">MTDLDPLGVVHSPVIRRRRPIPEDDDPYKPEIIPVALQNGLEPGLLLVRIHEGLGLSVPQYKAALEHGIGPSSITSQSEGGLILPYSNHDSLPHATLELDGSVFAVNATSGTRENPVWSTELRNRICEKKFDIFRAAELTIRLYARNLDHREGSQDVLFLGYAKMNPLFGDEVQTEWLPIENGTGKLRVEVEYVKNKTLRIETSRKPRCFGQSRRLGSVARIRKSDSYRCYASIYIQKADLPPRYDVMQALLLPANNSPFIAPLKFIAQTRSQFCLFWPFVSGGHLFYHLQRARRFHADRARLYTAEILVALEWLDEVDPSYHELKPKNILLDSVGHVVVCDLGLLHLETKNIETTSDSAAVDYLAPELLAGNASAPTNTAPSKWWTLGAFLYEMLTGLPPFYNENEEQRCRNILSEPLVVSRLLPESTQDFLNKLLTHKPDDRLGYKGASEIKAHRYFDGLNWDKVARREYEPEFKPHELAMGFRQERKSETVETVQEMFSAWGPFTPVQRAAQRDPAVPAAVASHHVADEKPEDWELVWQRKDQSFYFYNRSTKTKKRIVAARPYLPKQPDKTQVALGAVLNNKYMHLVPTMLEEYSVNLNFQLDFTTTTPLDYVTELQEVDMVRLFLANGADANLEHGYTLGGRPLLSAVRKGNQELVQILVRRTDRIPCTRALGHAVSKQDTPIVNILLANGVKCDFEEADRPQFHSSYSEFDMGVGSPNVGDPSEPEEYTPALVRAVNLGDADLVRLLLAHGANVNIGYHDLSIFLPGGFSPKFNRMFMECGRPIQLAMELGQEDLVRLLLENGADIDLAQPVWRHHDCKMIPRADYHQLTARLRSIAASVTHGIMSQRVLS</sequence>
<name>A0A0C3HCB4_OIDMZ</name>
<protein>
    <recommendedName>
        <fullName evidence="7">Protein kinase domain-containing protein</fullName>
    </recommendedName>
</protein>
<evidence type="ECO:0000256" key="4">
    <source>
        <dbReference type="ARBA" id="ARBA00022777"/>
    </source>
</evidence>
<dbReference type="SUPFAM" id="SSF56112">
    <property type="entry name" value="Protein kinase-like (PK-like)"/>
    <property type="match status" value="1"/>
</dbReference>
<evidence type="ECO:0000313" key="8">
    <source>
        <dbReference type="EMBL" id="KIN00017.1"/>
    </source>
</evidence>
<keyword evidence="1" id="KW-0723">Serine/threonine-protein kinase</keyword>
<dbReference type="Proteomes" id="UP000054321">
    <property type="component" value="Unassembled WGS sequence"/>
</dbReference>
<evidence type="ECO:0000259" key="7">
    <source>
        <dbReference type="PROSITE" id="PS50011"/>
    </source>
</evidence>
<dbReference type="InterPro" id="IPR000719">
    <property type="entry name" value="Prot_kinase_dom"/>
</dbReference>
<dbReference type="Pfam" id="PF12796">
    <property type="entry name" value="Ank_2"/>
    <property type="match status" value="1"/>
</dbReference>
<dbReference type="Gene3D" id="1.25.40.20">
    <property type="entry name" value="Ankyrin repeat-containing domain"/>
    <property type="match status" value="2"/>
</dbReference>
<gene>
    <name evidence="8" type="ORF">OIDMADRAFT_30383</name>
</gene>
<dbReference type="PANTHER" id="PTHR24351">
    <property type="entry name" value="RIBOSOMAL PROTEIN S6 KINASE"/>
    <property type="match status" value="1"/>
</dbReference>
<proteinExistence type="predicted"/>
<evidence type="ECO:0000256" key="1">
    <source>
        <dbReference type="ARBA" id="ARBA00022527"/>
    </source>
</evidence>
<feature type="repeat" description="ANK" evidence="6">
    <location>
        <begin position="733"/>
        <end position="765"/>
    </location>
</feature>
<dbReference type="PROSITE" id="PS50011">
    <property type="entry name" value="PROTEIN_KINASE_DOM"/>
    <property type="match status" value="1"/>
</dbReference>
<feature type="repeat" description="ANK" evidence="6">
    <location>
        <begin position="609"/>
        <end position="641"/>
    </location>
</feature>
<keyword evidence="2" id="KW-0808">Transferase</keyword>
<dbReference type="InParanoid" id="A0A0C3HCB4"/>
<evidence type="ECO:0000256" key="3">
    <source>
        <dbReference type="ARBA" id="ARBA00022741"/>
    </source>
</evidence>
<keyword evidence="6" id="KW-0040">ANK repeat</keyword>
<dbReference type="GO" id="GO:0004674">
    <property type="term" value="F:protein serine/threonine kinase activity"/>
    <property type="evidence" value="ECO:0007669"/>
    <property type="project" value="UniProtKB-KW"/>
</dbReference>
<feature type="domain" description="Protein kinase" evidence="7">
    <location>
        <begin position="154"/>
        <end position="459"/>
    </location>
</feature>
<dbReference type="InterPro" id="IPR002110">
    <property type="entry name" value="Ankyrin_rpt"/>
</dbReference>
<dbReference type="Gene3D" id="1.10.510.10">
    <property type="entry name" value="Transferase(Phosphotransferase) domain 1"/>
    <property type="match status" value="1"/>
</dbReference>
<feature type="repeat" description="ANK" evidence="6">
    <location>
        <begin position="785"/>
        <end position="817"/>
    </location>
</feature>
<dbReference type="EMBL" id="KN832878">
    <property type="protein sequence ID" value="KIN00017.1"/>
    <property type="molecule type" value="Genomic_DNA"/>
</dbReference>
<keyword evidence="3" id="KW-0547">Nucleotide-binding</keyword>
<dbReference type="CDD" id="cd11651">
    <property type="entry name" value="YPK1_N_like"/>
    <property type="match status" value="1"/>
</dbReference>
<dbReference type="SMART" id="SM00248">
    <property type="entry name" value="ANK"/>
    <property type="match status" value="4"/>
</dbReference>
<dbReference type="GO" id="GO:0005524">
    <property type="term" value="F:ATP binding"/>
    <property type="evidence" value="ECO:0007669"/>
    <property type="project" value="UniProtKB-KW"/>
</dbReference>
<dbReference type="HOGENOM" id="CLU_015090_0_0_1"/>
<reference evidence="8 9" key="1">
    <citation type="submission" date="2014-04" db="EMBL/GenBank/DDBJ databases">
        <authorList>
            <consortium name="DOE Joint Genome Institute"/>
            <person name="Kuo A."/>
            <person name="Martino E."/>
            <person name="Perotto S."/>
            <person name="Kohler A."/>
            <person name="Nagy L.G."/>
            <person name="Floudas D."/>
            <person name="Copeland A."/>
            <person name="Barry K.W."/>
            <person name="Cichocki N."/>
            <person name="Veneault-Fourrey C."/>
            <person name="LaButti K."/>
            <person name="Lindquist E.A."/>
            <person name="Lipzen A."/>
            <person name="Lundell T."/>
            <person name="Morin E."/>
            <person name="Murat C."/>
            <person name="Sun H."/>
            <person name="Tunlid A."/>
            <person name="Henrissat B."/>
            <person name="Grigoriev I.V."/>
            <person name="Hibbett D.S."/>
            <person name="Martin F."/>
            <person name="Nordberg H.P."/>
            <person name="Cantor M.N."/>
            <person name="Hua S.X."/>
        </authorList>
    </citation>
    <scope>NUCLEOTIDE SEQUENCE [LARGE SCALE GENOMIC DNA]</scope>
    <source>
        <strain evidence="8 9">Zn</strain>
    </source>
</reference>
<dbReference type="PROSITE" id="PS50297">
    <property type="entry name" value="ANK_REP_REGION"/>
    <property type="match status" value="2"/>
</dbReference>
<evidence type="ECO:0000256" key="6">
    <source>
        <dbReference type="PROSITE-ProRule" id="PRU00023"/>
    </source>
</evidence>
<dbReference type="SMART" id="SM00220">
    <property type="entry name" value="S_TKc"/>
    <property type="match status" value="1"/>
</dbReference>
<reference evidence="9" key="2">
    <citation type="submission" date="2015-01" db="EMBL/GenBank/DDBJ databases">
        <title>Evolutionary Origins and Diversification of the Mycorrhizal Mutualists.</title>
        <authorList>
            <consortium name="DOE Joint Genome Institute"/>
            <consortium name="Mycorrhizal Genomics Consortium"/>
            <person name="Kohler A."/>
            <person name="Kuo A."/>
            <person name="Nagy L.G."/>
            <person name="Floudas D."/>
            <person name="Copeland A."/>
            <person name="Barry K.W."/>
            <person name="Cichocki N."/>
            <person name="Veneault-Fourrey C."/>
            <person name="LaButti K."/>
            <person name="Lindquist E.A."/>
            <person name="Lipzen A."/>
            <person name="Lundell T."/>
            <person name="Morin E."/>
            <person name="Murat C."/>
            <person name="Riley R."/>
            <person name="Ohm R."/>
            <person name="Sun H."/>
            <person name="Tunlid A."/>
            <person name="Henrissat B."/>
            <person name="Grigoriev I.V."/>
            <person name="Hibbett D.S."/>
            <person name="Martin F."/>
        </authorList>
    </citation>
    <scope>NUCLEOTIDE SEQUENCE [LARGE SCALE GENOMIC DNA]</scope>
    <source>
        <strain evidence="9">Zn</strain>
    </source>
</reference>
<dbReference type="OrthoDB" id="1278353at2759"/>
<dbReference type="InterPro" id="IPR036770">
    <property type="entry name" value="Ankyrin_rpt-contain_sf"/>
</dbReference>
<dbReference type="AlphaFoldDB" id="A0A0C3HCB4"/>
<evidence type="ECO:0000256" key="2">
    <source>
        <dbReference type="ARBA" id="ARBA00022679"/>
    </source>
</evidence>
<organism evidence="8 9">
    <name type="scientific">Oidiodendron maius (strain Zn)</name>
    <dbReference type="NCBI Taxonomy" id="913774"/>
    <lineage>
        <taxon>Eukaryota</taxon>
        <taxon>Fungi</taxon>
        <taxon>Dikarya</taxon>
        <taxon>Ascomycota</taxon>
        <taxon>Pezizomycotina</taxon>
        <taxon>Leotiomycetes</taxon>
        <taxon>Leotiomycetes incertae sedis</taxon>
        <taxon>Myxotrichaceae</taxon>
        <taxon>Oidiodendron</taxon>
    </lineage>
</organism>
<accession>A0A0C3HCB4</accession>
<dbReference type="PROSITE" id="PS50088">
    <property type="entry name" value="ANK_REPEAT"/>
    <property type="match status" value="3"/>
</dbReference>
<evidence type="ECO:0000313" key="9">
    <source>
        <dbReference type="Proteomes" id="UP000054321"/>
    </source>
</evidence>
<keyword evidence="4" id="KW-0418">Kinase</keyword>
<keyword evidence="5" id="KW-0067">ATP-binding</keyword>
<dbReference type="STRING" id="913774.A0A0C3HCB4"/>
<keyword evidence="9" id="KW-1185">Reference proteome</keyword>
<evidence type="ECO:0000256" key="5">
    <source>
        <dbReference type="ARBA" id="ARBA00022840"/>
    </source>
</evidence>
<dbReference type="Pfam" id="PF00069">
    <property type="entry name" value="Pkinase"/>
    <property type="match status" value="1"/>
</dbReference>
<dbReference type="Gene3D" id="3.30.200.20">
    <property type="entry name" value="Phosphorylase Kinase, domain 1"/>
    <property type="match status" value="1"/>
</dbReference>
<dbReference type="SUPFAM" id="SSF48403">
    <property type="entry name" value="Ankyrin repeat"/>
    <property type="match status" value="1"/>
</dbReference>
<dbReference type="InterPro" id="IPR011009">
    <property type="entry name" value="Kinase-like_dom_sf"/>
</dbReference>